<keyword evidence="2" id="KW-1185">Reference proteome</keyword>
<protein>
    <submittedName>
        <fullName evidence="1">Uncharacterized protein</fullName>
    </submittedName>
</protein>
<evidence type="ECO:0000313" key="1">
    <source>
        <dbReference type="EMBL" id="MFC5006334.1"/>
    </source>
</evidence>
<gene>
    <name evidence="1" type="ORF">ACFPIJ_52000</name>
</gene>
<evidence type="ECO:0000313" key="2">
    <source>
        <dbReference type="Proteomes" id="UP001595912"/>
    </source>
</evidence>
<accession>A0ABV9WDA8</accession>
<dbReference type="RefSeq" id="WP_380126954.1">
    <property type="nucleotide sequence ID" value="NZ_JBHSIU010000098.1"/>
</dbReference>
<reference evidence="2" key="1">
    <citation type="journal article" date="2019" name="Int. J. Syst. Evol. Microbiol.">
        <title>The Global Catalogue of Microorganisms (GCM) 10K type strain sequencing project: providing services to taxonomists for standard genome sequencing and annotation.</title>
        <authorList>
            <consortium name="The Broad Institute Genomics Platform"/>
            <consortium name="The Broad Institute Genome Sequencing Center for Infectious Disease"/>
            <person name="Wu L."/>
            <person name="Ma J."/>
        </authorList>
    </citation>
    <scope>NUCLEOTIDE SEQUENCE [LARGE SCALE GENOMIC DNA]</scope>
    <source>
        <strain evidence="2">CGMCC 4.7152</strain>
    </source>
</reference>
<dbReference type="EMBL" id="JBHSIU010000098">
    <property type="protein sequence ID" value="MFC5006334.1"/>
    <property type="molecule type" value="Genomic_DNA"/>
</dbReference>
<dbReference type="Proteomes" id="UP001595912">
    <property type="component" value="Unassembled WGS sequence"/>
</dbReference>
<organism evidence="1 2">
    <name type="scientific">Dactylosporangium cerinum</name>
    <dbReference type="NCBI Taxonomy" id="1434730"/>
    <lineage>
        <taxon>Bacteria</taxon>
        <taxon>Bacillati</taxon>
        <taxon>Actinomycetota</taxon>
        <taxon>Actinomycetes</taxon>
        <taxon>Micromonosporales</taxon>
        <taxon>Micromonosporaceae</taxon>
        <taxon>Dactylosporangium</taxon>
    </lineage>
</organism>
<comment type="caution">
    <text evidence="1">The sequence shown here is derived from an EMBL/GenBank/DDBJ whole genome shotgun (WGS) entry which is preliminary data.</text>
</comment>
<name>A0ABV9WDA8_9ACTN</name>
<sequence length="93" mass="10227">MTSRGMSLQDAYDLGVAHELDSDDTDEEWGSQDSVADLHNNNVGAQVGVEALATAAVDAYMYKFDTSPEKIMISKLRAMVDQRRELDFSSTHG</sequence>
<proteinExistence type="predicted"/>